<protein>
    <submittedName>
        <fullName evidence="7">Calx-beta domain protein</fullName>
    </submittedName>
</protein>
<feature type="domain" description="Calx-beta" evidence="6">
    <location>
        <begin position="1946"/>
        <end position="2042"/>
    </location>
</feature>
<evidence type="ECO:0000256" key="3">
    <source>
        <dbReference type="ARBA" id="ARBA00022837"/>
    </source>
</evidence>
<dbReference type="SUPFAM" id="SSF50965">
    <property type="entry name" value="Galactose oxidase, central domain"/>
    <property type="match status" value="1"/>
</dbReference>
<keyword evidence="3" id="KW-0106">Calcium</keyword>
<feature type="domain" description="Calx-beta" evidence="6">
    <location>
        <begin position="1047"/>
        <end position="1143"/>
    </location>
</feature>
<feature type="domain" description="Calx-beta" evidence="6">
    <location>
        <begin position="2170"/>
        <end position="2266"/>
    </location>
</feature>
<dbReference type="InterPro" id="IPR018247">
    <property type="entry name" value="EF_Hand_1_Ca_BS"/>
</dbReference>
<keyword evidence="5" id="KW-0325">Glycoprotein</keyword>
<feature type="domain" description="Calx-beta" evidence="6">
    <location>
        <begin position="1721"/>
        <end position="1817"/>
    </location>
</feature>
<feature type="domain" description="Calx-beta" evidence="6">
    <location>
        <begin position="703"/>
        <end position="803"/>
    </location>
</feature>
<dbReference type="InterPro" id="IPR013517">
    <property type="entry name" value="FG-GAP"/>
</dbReference>
<dbReference type="InterPro" id="IPR038081">
    <property type="entry name" value="CalX-like_sf"/>
</dbReference>
<accession>A0A517W3Z3</accession>
<dbReference type="PANTHER" id="PTHR11878">
    <property type="entry name" value="SODIUM/CALCIUM EXCHANGER"/>
    <property type="match status" value="1"/>
</dbReference>
<organism evidence="7 8">
    <name type="scientific">Gimesia aquarii</name>
    <dbReference type="NCBI Taxonomy" id="2527964"/>
    <lineage>
        <taxon>Bacteria</taxon>
        <taxon>Pseudomonadati</taxon>
        <taxon>Planctomycetota</taxon>
        <taxon>Planctomycetia</taxon>
        <taxon>Planctomycetales</taxon>
        <taxon>Planctomycetaceae</taxon>
        <taxon>Gimesia</taxon>
    </lineage>
</organism>
<evidence type="ECO:0000313" key="7">
    <source>
        <dbReference type="EMBL" id="QDT99960.1"/>
    </source>
</evidence>
<keyword evidence="4" id="KW-0406">Ion transport</keyword>
<keyword evidence="2" id="KW-0677">Repeat</keyword>
<dbReference type="SMART" id="SM00237">
    <property type="entry name" value="Calx_beta"/>
    <property type="match status" value="18"/>
</dbReference>
<dbReference type="Gene3D" id="2.130.10.130">
    <property type="entry name" value="Integrin alpha, N-terminal"/>
    <property type="match status" value="1"/>
</dbReference>
<gene>
    <name evidence="7" type="ORF">V144x_54740</name>
</gene>
<feature type="domain" description="Calx-beta" evidence="6">
    <location>
        <begin position="816"/>
        <end position="913"/>
    </location>
</feature>
<feature type="domain" description="Calx-beta" evidence="6">
    <location>
        <begin position="574"/>
        <end position="690"/>
    </location>
</feature>
<dbReference type="InterPro" id="IPR013519">
    <property type="entry name" value="Int_alpha_beta-p"/>
</dbReference>
<dbReference type="GO" id="GO:0030001">
    <property type="term" value="P:metal ion transport"/>
    <property type="evidence" value="ECO:0007669"/>
    <property type="project" value="TreeGrafter"/>
</dbReference>
<dbReference type="InterPro" id="IPR028994">
    <property type="entry name" value="Integrin_alpha_N"/>
</dbReference>
<keyword evidence="1" id="KW-0732">Signal</keyword>
<sequence>MPTLADRLKSRGCESFRDNRKNLPPMLLTNWLKSIASHCRPFRPRHHRHQRSRILNRYQPALSRRMIGCEELEDRTMLTSMISINDLSWVEGDVGSTIVTFIVTRTGDSPGDLNENLAVDFTTLDGSAQSDDNDYVAVSGTLDFEASDTSTRQTKTIQVQMLGDYIQEGDESFQIVLSTQMSGVTFVKDTGILTIFDDEYHRVEETQTLAPPAPLIEESHFGQVIAVDGDYMVVSAPDSDLAGSDAGAAYIYWRNRFGTADETDDTWSYHSTLTAFDGAEYDHFGSTVAISGDTLVIGASGADLSESDEGAAYVYRLSGGLWQLESKLTASDAGAGDNFGSDVAIENDLIVIGADLYDVPNNSNSGAAYMFSRSGNTWSENQILTATEFYSSNNNFGTSVDIKNGEVFVAARRAKIDHDGAGVGSIFTFQNNAGIWEVQQQLTLSFNNYYDYAGPDLSVSGNHLAIIADDYSYVYMYENRDGIWEFHQQVYVFSPTYSQMQIRSIDLKETTLVVGSTATRSAADYAGAISEYNLIRDKWTRTQNYYGSSIDNTTGFGTGIAMADSQIITGAPNTDSTVLESGLVHVLGPFVPGYEISDVFEYEGDSGETLFEFTIERKASKPGDLNFASSIDFATLDGTATIADGDYQAQSGTLTFNADPDVISQTQTVTIVVNGDDQYEGGEAFYLELSNPTNGSQLLDPQGKASIGGDDYAIVRVAESEVIVNEADGIAQLTLTLDEVFSEDVVIGFSFEESSARLGDDFGFNFFPLTVTIPAGQLSATFSIDIVEDNIAEDDEQFWIYLHSGSNYRAVSFGPTIVKILNDDFIELSIDDAVVNENQSYVTLFVRASEPVRLPLVVYHATQDNSATRPDDYTSPPGGSRFATGDRTISTFTIPIVNDLNWEPNESFFVNLTGVSIYNIDNPPVVFIDNQAEVTIIDDDGPNVSIRDVTVDEDAGDATLTVSLQNAATFPINVDYTTANNTAIQTEDFSPTSGTVTFAPGETTVTFTVPIIDSAFSEETESFFVNLSNLVVASGPPIPIDIRDPQAEVTIIDDDYYYLTIGHQSVNEADGTVSLTVKLDQALPTAMDVDFSTINHTAIAGTDYQSTTGTVSFSPGETEKTITIPIIDDYLVENLEGFYVRLNNLQTNGSNVTINMSQAYVRIHDEDQYYLTIDDQTINESDGTATLTVTLDHALPKTLTVDYSSLGETATTNVDFQATTGTLTFNPGDLTKTITIPITDDAFVEGTETFFVKLSNQQTTGGVVSFIQDQSQITIRDDDQAFVSINDVTVNEDDGMATLTVTLDQTVNTTINIGLKTQNQTAHDRRDYETNYASLIFEPGETSKEIQIGILEDNIVELAETFLVVLELNNPESGAQILFTDNQSEITILDNDQATLRIADLTVDETDGVAIVKVSLDNPVSTSVSFDYETIDQTASSPDDFTSVNNNGVINPGKTYFDIIIPIIDDTQFENSETMLVNLTNLQASDADVIFADDQGIVTIYDSLSTQIDIQDISVDEDEGEATVLVTLTTPVDTIVNIDYTTANGSAVEISDFLARSGTLVFQPGETTKSVTIPIVYSPMVEPDKFFNFKVSNFLINGTDTLIEDDQVEIEIHDRDRAKISLPEDFSVQESDGLVTVTLSMDRPVSTPVEINYFIIQVSAKASKDYTDVFGTLRFNPGEQTKSFTIPIIDDELIESDETFRIILNRLENNNSDVIIDGIGADITIIDNDQGTLSISDLTVSEDDGYVYVNLSLTKALGSSLYVFYETVDQTATQPDDYSPRSDRVELLAGYLSRTFSFILKEDTIMEGTETFQINLLSITYSDIFDISLANNSATITILDDDFPRISIEDITIDESAGEAQIIVSSSHPPVSPFSVDFSTSNDTAVNSDDYLSQSGTLTFDIGEQTKTITVPIIESDQVEADEKFLINLFNLQTNGTQVELVDDQAVVIITDNDESQVTVSDVTVDETAGTATVTVSLDQPVATIVGIDYETANDTATSSDDYLSQSGTINFLPGEQEQSITISIVDTDLVETDEKFLVNLFNIQANGANLIFADNQAEVTIIDDDDPYLSISDLTVNEADGTASVIVSLEKPVNTAVSVDYITADQSALNSIDYSFQSGTLIFNPGEQSKTIEISILDNAIVEGIETFLVNLRNMQTSSPEVILADDQAEITIVDDDQATFSIDDLSVDETAGTAKLKVSLNRPVHTTVSVDFATADSSASNFTDYLSQSGTLTFFPGQQSKYITIPILDSSLVEGTERFFVNLTNIQSNGAQVTFADDQSEVTIMDDDQANLSINDLTVNEAAGTATLTVALDQPVQANINVDFSTVDQSAFASDDYLSHSGTLTFNPNEQIKTITISIIDSDLVELDETFLVKLSNLQTNGADILLIDDQAKVTVIDDDQARITINDISVDEHAGTATVTVSLDQPVDSAVSVDFTTADQSANQTNDYLTSAGTLTFNPGEQSKTITISIVDSDLLERDETFLVNLSNIQAGGRDVIFADDQAEVTIIDDETATARVDLRVVHDPTNTLPNGEAGSLPDSVEWVKEWSSYWVEVWVDASSSTHQGIFSVQFNLDYNTEYTSATEIQFGASFTQNQAGSINDATGAIEGLFAETNTLDLGSNDHLLFARIKFQPLAEDQVELDYSGKNIGPYDLGFNINSAQVHLVGKIPATTISGQFDGASIWANPYDLNDDDAVNFRDLMLFASVYNTIPSESSSDHSWFADLNQSDRVNFKDLVLFASNYGKRKLDHPTIVYPLNFPHAWNNQLLVDTTQGEPQLAPETLSQSTADIALNNVVEHVSPQLSPSQNETLEDIDIQVIDLQGDTLGRAVSGTIYIDADAAGYGWFVDATPGDSSEFEIESQLSLIALPDTDAAGRVDLWSVIMHELGHLLGYEHEDTGLMQDTLPPGVRRLPSWELNIDLGNNSLPEEADSFFLTIQDQTELVPF</sequence>
<dbReference type="Pfam" id="PF03160">
    <property type="entry name" value="Calx-beta"/>
    <property type="match status" value="16"/>
</dbReference>
<dbReference type="InterPro" id="IPR011043">
    <property type="entry name" value="Gal_Oxase/kelch_b-propeller"/>
</dbReference>
<feature type="domain" description="Calx-beta" evidence="6">
    <location>
        <begin position="1496"/>
        <end position="1592"/>
    </location>
</feature>
<proteinExistence type="predicted"/>
<feature type="domain" description="Calx-beta" evidence="6">
    <location>
        <begin position="1384"/>
        <end position="1480"/>
    </location>
</feature>
<dbReference type="InterPro" id="IPR051171">
    <property type="entry name" value="CaCA"/>
</dbReference>
<dbReference type="PANTHER" id="PTHR11878:SF65">
    <property type="entry name" value="NA_CA-EXCHANGE PROTEIN, ISOFORM G"/>
    <property type="match status" value="1"/>
</dbReference>
<dbReference type="SUPFAM" id="SSF63446">
    <property type="entry name" value="Type I dockerin domain"/>
    <property type="match status" value="1"/>
</dbReference>
<dbReference type="SUPFAM" id="SSF55486">
    <property type="entry name" value="Metalloproteases ('zincins'), catalytic domain"/>
    <property type="match status" value="1"/>
</dbReference>
<feature type="domain" description="Calx-beta" evidence="6">
    <location>
        <begin position="932"/>
        <end position="1028"/>
    </location>
</feature>
<feature type="domain" description="Calx-beta" evidence="6">
    <location>
        <begin position="1159"/>
        <end position="1255"/>
    </location>
</feature>
<keyword evidence="4" id="KW-0813">Transport</keyword>
<dbReference type="SMART" id="SM00191">
    <property type="entry name" value="Int_alpha"/>
    <property type="match status" value="3"/>
</dbReference>
<reference evidence="7 8" key="1">
    <citation type="submission" date="2019-03" db="EMBL/GenBank/DDBJ databases">
        <title>Deep-cultivation of Planctomycetes and their phenomic and genomic characterization uncovers novel biology.</title>
        <authorList>
            <person name="Wiegand S."/>
            <person name="Jogler M."/>
            <person name="Boedeker C."/>
            <person name="Pinto D."/>
            <person name="Vollmers J."/>
            <person name="Rivas-Marin E."/>
            <person name="Kohn T."/>
            <person name="Peeters S.H."/>
            <person name="Heuer A."/>
            <person name="Rast P."/>
            <person name="Oberbeckmann S."/>
            <person name="Bunk B."/>
            <person name="Jeske O."/>
            <person name="Meyerdierks A."/>
            <person name="Storesund J.E."/>
            <person name="Kallscheuer N."/>
            <person name="Luecker S."/>
            <person name="Lage O.M."/>
            <person name="Pohl T."/>
            <person name="Merkel B.J."/>
            <person name="Hornburger P."/>
            <person name="Mueller R.-W."/>
            <person name="Bruemmer F."/>
            <person name="Labrenz M."/>
            <person name="Spormann A.M."/>
            <person name="Op den Camp H."/>
            <person name="Overmann J."/>
            <person name="Amann R."/>
            <person name="Jetten M.S.M."/>
            <person name="Mascher T."/>
            <person name="Medema M.H."/>
            <person name="Devos D.P."/>
            <person name="Kaster A.-K."/>
            <person name="Ovreas L."/>
            <person name="Rohde M."/>
            <person name="Galperin M.Y."/>
            <person name="Jogler C."/>
        </authorList>
    </citation>
    <scope>NUCLEOTIDE SEQUENCE [LARGE SCALE GENOMIC DNA]</scope>
    <source>
        <strain evidence="7 8">V144</strain>
    </source>
</reference>
<feature type="domain" description="Calx-beta" evidence="6">
    <location>
        <begin position="2394"/>
        <end position="2490"/>
    </location>
</feature>
<feature type="domain" description="Calx-beta" evidence="6">
    <location>
        <begin position="2282"/>
        <end position="2378"/>
    </location>
</feature>
<name>A0A517W3Z3_9PLAN</name>
<feature type="domain" description="Calx-beta" evidence="6">
    <location>
        <begin position="1834"/>
        <end position="1930"/>
    </location>
</feature>
<dbReference type="Gene3D" id="2.60.40.2030">
    <property type="match status" value="18"/>
</dbReference>
<dbReference type="Proteomes" id="UP000318704">
    <property type="component" value="Chromosome"/>
</dbReference>
<evidence type="ECO:0000256" key="5">
    <source>
        <dbReference type="ARBA" id="ARBA00023180"/>
    </source>
</evidence>
<feature type="domain" description="Calx-beta" evidence="6">
    <location>
        <begin position="67"/>
        <end position="178"/>
    </location>
</feature>
<dbReference type="KEGG" id="gaw:V144x_54740"/>
<evidence type="ECO:0000259" key="6">
    <source>
        <dbReference type="SMART" id="SM00237"/>
    </source>
</evidence>
<dbReference type="EMBL" id="CP037920">
    <property type="protein sequence ID" value="QDT99960.1"/>
    <property type="molecule type" value="Genomic_DNA"/>
</dbReference>
<feature type="domain" description="Calx-beta" evidence="6">
    <location>
        <begin position="1608"/>
        <end position="1705"/>
    </location>
</feature>
<dbReference type="InterPro" id="IPR003644">
    <property type="entry name" value="Calx_beta"/>
</dbReference>
<dbReference type="SUPFAM" id="SSF141072">
    <property type="entry name" value="CalX-like"/>
    <property type="match status" value="18"/>
</dbReference>
<dbReference type="GO" id="GO:0000272">
    <property type="term" value="P:polysaccharide catabolic process"/>
    <property type="evidence" value="ECO:0007669"/>
    <property type="project" value="InterPro"/>
</dbReference>
<feature type="domain" description="Calx-beta" evidence="6">
    <location>
        <begin position="2058"/>
        <end position="2154"/>
    </location>
</feature>
<dbReference type="PROSITE" id="PS00018">
    <property type="entry name" value="EF_HAND_1"/>
    <property type="match status" value="1"/>
</dbReference>
<evidence type="ECO:0000256" key="1">
    <source>
        <dbReference type="ARBA" id="ARBA00022729"/>
    </source>
</evidence>
<evidence type="ECO:0000256" key="4">
    <source>
        <dbReference type="ARBA" id="ARBA00023065"/>
    </source>
</evidence>
<dbReference type="InterPro" id="IPR036439">
    <property type="entry name" value="Dockerin_dom_sf"/>
</dbReference>
<dbReference type="GO" id="GO:0007154">
    <property type="term" value="P:cell communication"/>
    <property type="evidence" value="ECO:0007669"/>
    <property type="project" value="InterPro"/>
</dbReference>
<feature type="domain" description="Calx-beta" evidence="6">
    <location>
        <begin position="1271"/>
        <end position="1367"/>
    </location>
</feature>
<dbReference type="Pfam" id="PF14312">
    <property type="entry name" value="FG-GAP_2"/>
    <property type="match status" value="3"/>
</dbReference>
<evidence type="ECO:0000313" key="8">
    <source>
        <dbReference type="Proteomes" id="UP000318704"/>
    </source>
</evidence>
<dbReference type="Gene3D" id="1.10.1330.10">
    <property type="entry name" value="Dockerin domain"/>
    <property type="match status" value="1"/>
</dbReference>
<dbReference type="GO" id="GO:0016020">
    <property type="term" value="C:membrane"/>
    <property type="evidence" value="ECO:0007669"/>
    <property type="project" value="InterPro"/>
</dbReference>
<evidence type="ECO:0000256" key="2">
    <source>
        <dbReference type="ARBA" id="ARBA00022737"/>
    </source>
</evidence>